<protein>
    <submittedName>
        <fullName evidence="1">Uncharacterized protein</fullName>
    </submittedName>
</protein>
<reference evidence="1 2" key="1">
    <citation type="submission" date="2023-07" db="EMBL/GenBank/DDBJ databases">
        <title>Sorghum-associated microbial communities from plants grown in Nebraska, USA.</title>
        <authorList>
            <person name="Schachtman D."/>
        </authorList>
    </citation>
    <scope>NUCLEOTIDE SEQUENCE [LARGE SCALE GENOMIC DNA]</scope>
    <source>
        <strain evidence="1 2">CC482</strain>
    </source>
</reference>
<keyword evidence="2" id="KW-1185">Reference proteome</keyword>
<evidence type="ECO:0000313" key="2">
    <source>
        <dbReference type="Proteomes" id="UP001229346"/>
    </source>
</evidence>
<sequence>MNIEEIMAANFGKFPGEAHEATESQFIRHLVPTADSPIFDNINAIYY</sequence>
<accession>A0ABT9TVE8</accession>
<name>A0ABT9TVE8_PAEHA</name>
<dbReference type="EMBL" id="JAUSSU010000002">
    <property type="protein sequence ID" value="MDQ0111332.1"/>
    <property type="molecule type" value="Genomic_DNA"/>
</dbReference>
<proteinExistence type="predicted"/>
<comment type="caution">
    <text evidence="1">The sequence shown here is derived from an EMBL/GenBank/DDBJ whole genome shotgun (WGS) entry which is preliminary data.</text>
</comment>
<dbReference type="Proteomes" id="UP001229346">
    <property type="component" value="Unassembled WGS sequence"/>
</dbReference>
<gene>
    <name evidence="1" type="ORF">J2T15_000765</name>
</gene>
<organism evidence="1 2">
    <name type="scientific">Paenibacillus harenae</name>
    <dbReference type="NCBI Taxonomy" id="306543"/>
    <lineage>
        <taxon>Bacteria</taxon>
        <taxon>Bacillati</taxon>
        <taxon>Bacillota</taxon>
        <taxon>Bacilli</taxon>
        <taxon>Bacillales</taxon>
        <taxon>Paenibacillaceae</taxon>
        <taxon>Paenibacillus</taxon>
    </lineage>
</organism>
<evidence type="ECO:0000313" key="1">
    <source>
        <dbReference type="EMBL" id="MDQ0111332.1"/>
    </source>
</evidence>